<dbReference type="Proteomes" id="UP001266305">
    <property type="component" value="Unassembled WGS sequence"/>
</dbReference>
<name>A0ABQ9TX49_SAGOE</name>
<gene>
    <name evidence="1" type="ORF">P7K49_034992</name>
</gene>
<keyword evidence="2" id="KW-1185">Reference proteome</keyword>
<protein>
    <submittedName>
        <fullName evidence="1">Uncharacterized protein</fullName>
    </submittedName>
</protein>
<evidence type="ECO:0000313" key="2">
    <source>
        <dbReference type="Proteomes" id="UP001266305"/>
    </source>
</evidence>
<evidence type="ECO:0000313" key="1">
    <source>
        <dbReference type="EMBL" id="KAK2089085.1"/>
    </source>
</evidence>
<accession>A0ABQ9TX49</accession>
<reference evidence="1 2" key="1">
    <citation type="submission" date="2023-05" db="EMBL/GenBank/DDBJ databases">
        <title>B98-5 Cell Line De Novo Hybrid Assembly: An Optical Mapping Approach.</title>
        <authorList>
            <person name="Kananen K."/>
            <person name="Auerbach J.A."/>
            <person name="Kautto E."/>
            <person name="Blachly J.S."/>
        </authorList>
    </citation>
    <scope>NUCLEOTIDE SEQUENCE [LARGE SCALE GENOMIC DNA]</scope>
    <source>
        <strain evidence="1">B95-8</strain>
        <tissue evidence="1">Cell line</tissue>
    </source>
</reference>
<comment type="caution">
    <text evidence="1">The sequence shown here is derived from an EMBL/GenBank/DDBJ whole genome shotgun (WGS) entry which is preliminary data.</text>
</comment>
<proteinExistence type="predicted"/>
<organism evidence="1 2">
    <name type="scientific">Saguinus oedipus</name>
    <name type="common">Cotton-top tamarin</name>
    <name type="synonym">Oedipomidas oedipus</name>
    <dbReference type="NCBI Taxonomy" id="9490"/>
    <lineage>
        <taxon>Eukaryota</taxon>
        <taxon>Metazoa</taxon>
        <taxon>Chordata</taxon>
        <taxon>Craniata</taxon>
        <taxon>Vertebrata</taxon>
        <taxon>Euteleostomi</taxon>
        <taxon>Mammalia</taxon>
        <taxon>Eutheria</taxon>
        <taxon>Euarchontoglires</taxon>
        <taxon>Primates</taxon>
        <taxon>Haplorrhini</taxon>
        <taxon>Platyrrhini</taxon>
        <taxon>Cebidae</taxon>
        <taxon>Callitrichinae</taxon>
        <taxon>Saguinus</taxon>
    </lineage>
</organism>
<sequence>MPPALINAPGHSAYSLLALSSPPGFLEFLLHVQAPCTSCLSGACCVCFTARRRMPLWADAELYTYFFPRNETQLRPFACLLSHCRDQHWQDARLRASLVYYRVLFRPTTLQECLILWLLKRAVRFLRVFIYGPLPQAPVSLSNRGFLWVTGRFFIRLLKPLLQTCEAVRRFLRYVEQADRRCPRRSPCCLCDHIRDVKKRNQQPSPLTLSPRGLPCLFKHLFCMIPKEPTMSRGRYQVYLHSSNHLYALIQYYYALRGPYRGVPSLQTLAGARLLDFLQSQGYWEYERQENYSYARRSHILPCPSRS</sequence>
<dbReference type="EMBL" id="JASSZA010000019">
    <property type="protein sequence ID" value="KAK2089085.1"/>
    <property type="molecule type" value="Genomic_DNA"/>
</dbReference>